<evidence type="ECO:0000313" key="1">
    <source>
        <dbReference type="EMBL" id="KAG5463736.1"/>
    </source>
</evidence>
<dbReference type="EMBL" id="JAEFCI010000144">
    <property type="protein sequence ID" value="KAG5463736.1"/>
    <property type="molecule type" value="Genomic_DNA"/>
</dbReference>
<sequence>MNIAFEQTEEYVRGGLTNMSSGETTAGRRRVLRVQCPCFSSPYISVAKRPVSSKPSVCFLRARFPSWAPFCVQRDSPLRVYYRSTSKQPSSNCLAVPAYELPAAAARWSVALGASRLIPPRPLGFRKRVPLTAVAVRRPGLISFAKNPVLHGLAMQASRRGCSKSGSSFCGL</sequence>
<dbReference type="EMBL" id="JAEFCI010000144">
    <property type="protein sequence ID" value="KAG5463737.1"/>
    <property type="molecule type" value="Genomic_DNA"/>
</dbReference>
<dbReference type="Proteomes" id="UP000673691">
    <property type="component" value="Unassembled WGS sequence"/>
</dbReference>
<evidence type="ECO:0000313" key="2">
    <source>
        <dbReference type="Proteomes" id="UP000673691"/>
    </source>
</evidence>
<dbReference type="OrthoDB" id="66726at2759"/>
<dbReference type="AlphaFoldDB" id="A0A8H8A2J7"/>
<keyword evidence="2" id="KW-1185">Reference proteome</keyword>
<organism evidence="1 2">
    <name type="scientific">Olpidium bornovanus</name>
    <dbReference type="NCBI Taxonomy" id="278681"/>
    <lineage>
        <taxon>Eukaryota</taxon>
        <taxon>Fungi</taxon>
        <taxon>Fungi incertae sedis</taxon>
        <taxon>Olpidiomycota</taxon>
        <taxon>Olpidiomycotina</taxon>
        <taxon>Olpidiomycetes</taxon>
        <taxon>Olpidiales</taxon>
        <taxon>Olpidiaceae</taxon>
        <taxon>Olpidium</taxon>
    </lineage>
</organism>
<reference evidence="1" key="1">
    <citation type="journal article" name="Sci. Rep.">
        <title>Genome-scale phylogenetic analyses confirm Olpidium as the closest living zoosporic fungus to the non-flagellated, terrestrial fungi.</title>
        <authorList>
            <person name="Chang Y."/>
            <person name="Rochon D."/>
            <person name="Sekimoto S."/>
            <person name="Wang Y."/>
            <person name="Chovatia M."/>
            <person name="Sandor L."/>
            <person name="Salamov A."/>
            <person name="Grigoriev I.V."/>
            <person name="Stajich J.E."/>
            <person name="Spatafora J.W."/>
        </authorList>
    </citation>
    <scope>NUCLEOTIDE SEQUENCE</scope>
    <source>
        <strain evidence="1">S191</strain>
    </source>
</reference>
<gene>
    <name evidence="1" type="ORF">BJ554DRAFT_3018</name>
</gene>
<comment type="caution">
    <text evidence="1">The sequence shown here is derived from an EMBL/GenBank/DDBJ whole genome shotgun (WGS) entry which is preliminary data.</text>
</comment>
<protein>
    <submittedName>
        <fullName evidence="1">Uncharacterized protein</fullName>
    </submittedName>
</protein>
<name>A0A8H8A2J7_9FUNG</name>
<accession>A0A8H8A2J7</accession>
<proteinExistence type="predicted"/>